<dbReference type="AlphaFoldDB" id="A0AAT9HKU1"/>
<dbReference type="EMBL" id="AP035768">
    <property type="protein sequence ID" value="BFO17866.1"/>
    <property type="molecule type" value="Genomic_DNA"/>
</dbReference>
<accession>A0AAT9HKU1</accession>
<dbReference type="InterPro" id="IPR035965">
    <property type="entry name" value="PAS-like_dom_sf"/>
</dbReference>
<evidence type="ECO:0000313" key="2">
    <source>
        <dbReference type="EMBL" id="BFO17866.1"/>
    </source>
</evidence>
<protein>
    <recommendedName>
        <fullName evidence="1">PAS fold domain-containing protein</fullName>
    </recommendedName>
</protein>
<organism evidence="2">
    <name type="scientific">Streptomyces haneummycinicus</name>
    <dbReference type="NCBI Taxonomy" id="3074435"/>
    <lineage>
        <taxon>Bacteria</taxon>
        <taxon>Bacillati</taxon>
        <taxon>Actinomycetota</taxon>
        <taxon>Actinomycetes</taxon>
        <taxon>Kitasatosporales</taxon>
        <taxon>Streptomycetaceae</taxon>
        <taxon>Streptomyces</taxon>
    </lineage>
</organism>
<name>A0AAT9HKU1_9ACTN</name>
<gene>
    <name evidence="2" type="ORF">SHKM778_42540</name>
</gene>
<dbReference type="Gene3D" id="3.30.450.20">
    <property type="entry name" value="PAS domain"/>
    <property type="match status" value="1"/>
</dbReference>
<dbReference type="InterPro" id="IPR000014">
    <property type="entry name" value="PAS"/>
</dbReference>
<sequence length="88" mass="9935">MTPEPSRLVNAQTEALFGHRREELLGRPVDLLVPQRLRGHHTPHRDAYAANRQVRPMGAGLDLYGLRRDGTEFPVEISLSPWRPPTGC</sequence>
<reference evidence="2" key="2">
    <citation type="submission" date="2024-07" db="EMBL/GenBank/DDBJ databases">
        <title>Streptomyces haneummycinica sp. nov., a new antibiotic-producing actinobacterium isolated from marine sediment.</title>
        <authorList>
            <person name="Uemura M."/>
            <person name="Hamada M."/>
            <person name="Hirano S."/>
            <person name="Kobayashi K."/>
            <person name="Ohshiro T."/>
            <person name="Kobayashi T."/>
            <person name="Terahara T."/>
        </authorList>
    </citation>
    <scope>NUCLEOTIDE SEQUENCE</scope>
    <source>
        <strain evidence="2">KM77-8</strain>
    </source>
</reference>
<reference evidence="2" key="1">
    <citation type="submission" date="2024-06" db="EMBL/GenBank/DDBJ databases">
        <authorList>
            <consortium name="consrtm"/>
            <person name="Uemura M."/>
            <person name="Terahara T."/>
        </authorList>
    </citation>
    <scope>NUCLEOTIDE SEQUENCE</scope>
    <source>
        <strain evidence="2">KM77-8</strain>
    </source>
</reference>
<dbReference type="InterPro" id="IPR013767">
    <property type="entry name" value="PAS_fold"/>
</dbReference>
<evidence type="ECO:0000259" key="1">
    <source>
        <dbReference type="Pfam" id="PF00989"/>
    </source>
</evidence>
<dbReference type="NCBIfam" id="TIGR00229">
    <property type="entry name" value="sensory_box"/>
    <property type="match status" value="1"/>
</dbReference>
<proteinExistence type="predicted"/>
<dbReference type="SUPFAM" id="SSF55785">
    <property type="entry name" value="PYP-like sensor domain (PAS domain)"/>
    <property type="match status" value="1"/>
</dbReference>
<dbReference type="CDD" id="cd00130">
    <property type="entry name" value="PAS"/>
    <property type="match status" value="1"/>
</dbReference>
<feature type="domain" description="PAS fold" evidence="1">
    <location>
        <begin position="8"/>
        <end position="83"/>
    </location>
</feature>
<dbReference type="GO" id="GO:0006355">
    <property type="term" value="P:regulation of DNA-templated transcription"/>
    <property type="evidence" value="ECO:0007669"/>
    <property type="project" value="InterPro"/>
</dbReference>
<dbReference type="Pfam" id="PF00989">
    <property type="entry name" value="PAS"/>
    <property type="match status" value="1"/>
</dbReference>